<keyword evidence="10" id="KW-1278">Translocase</keyword>
<keyword evidence="12 14" id="KW-0472">Membrane</keyword>
<comment type="catalytic activity">
    <reaction evidence="13">
        <text>Ca(2+)(in) + ATP + H2O = Ca(2+)(out) + ADP + phosphate + H(+)</text>
        <dbReference type="Rhea" id="RHEA:18105"/>
        <dbReference type="ChEBI" id="CHEBI:15377"/>
        <dbReference type="ChEBI" id="CHEBI:15378"/>
        <dbReference type="ChEBI" id="CHEBI:29108"/>
        <dbReference type="ChEBI" id="CHEBI:30616"/>
        <dbReference type="ChEBI" id="CHEBI:43474"/>
        <dbReference type="ChEBI" id="CHEBI:456216"/>
        <dbReference type="EC" id="7.2.2.10"/>
    </reaction>
</comment>
<evidence type="ECO:0000256" key="2">
    <source>
        <dbReference type="ARBA" id="ARBA00012790"/>
    </source>
</evidence>
<dbReference type="Gene3D" id="3.40.1110.10">
    <property type="entry name" value="Calcium-transporting ATPase, cytoplasmic domain N"/>
    <property type="match status" value="1"/>
</dbReference>
<dbReference type="InterPro" id="IPR036412">
    <property type="entry name" value="HAD-like_sf"/>
</dbReference>
<evidence type="ECO:0000313" key="17">
    <source>
        <dbReference type="Proteomes" id="UP000194606"/>
    </source>
</evidence>
<feature type="transmembrane region" description="Helical" evidence="14">
    <location>
        <begin position="660"/>
        <end position="684"/>
    </location>
</feature>
<dbReference type="Proteomes" id="UP000194606">
    <property type="component" value="Unassembled WGS sequence"/>
</dbReference>
<dbReference type="InterPro" id="IPR023214">
    <property type="entry name" value="HAD_sf"/>
</dbReference>
<keyword evidence="4" id="KW-0109">Calcium transport</keyword>
<dbReference type="InterPro" id="IPR023299">
    <property type="entry name" value="ATPase_P-typ_cyto_dom_N"/>
</dbReference>
<feature type="transmembrane region" description="Helical" evidence="14">
    <location>
        <begin position="766"/>
        <end position="785"/>
    </location>
</feature>
<feature type="transmembrane region" description="Helical" evidence="14">
    <location>
        <begin position="736"/>
        <end position="754"/>
    </location>
</feature>
<reference evidence="16 17" key="1">
    <citation type="submission" date="2017-02" db="EMBL/GenBank/DDBJ databases">
        <authorList>
            <person name="Peterson S.W."/>
        </authorList>
    </citation>
    <scope>NUCLEOTIDE SEQUENCE [LARGE SCALE GENOMIC DNA]</scope>
    <source>
        <strain evidence="16">159469</strain>
    </source>
</reference>
<dbReference type="NCBIfam" id="TIGR01494">
    <property type="entry name" value="ATPase_P-type"/>
    <property type="match status" value="2"/>
</dbReference>
<dbReference type="PRINTS" id="PR00120">
    <property type="entry name" value="HATPASE"/>
</dbReference>
<dbReference type="PRINTS" id="PR00119">
    <property type="entry name" value="CATATPASE"/>
</dbReference>
<dbReference type="Pfam" id="PF00689">
    <property type="entry name" value="Cation_ATPase_C"/>
    <property type="match status" value="1"/>
</dbReference>
<dbReference type="InterPro" id="IPR006068">
    <property type="entry name" value="ATPase_P-typ_cation-transptr_C"/>
</dbReference>
<feature type="transmembrane region" description="Helical" evidence="14">
    <location>
        <begin position="276"/>
        <end position="301"/>
    </location>
</feature>
<dbReference type="FunFam" id="3.40.50.1000:FF:000193">
    <property type="entry name" value="Plasma membrane calcium-transporting ATPase 2"/>
    <property type="match status" value="1"/>
</dbReference>
<dbReference type="SFLD" id="SFLDG00002">
    <property type="entry name" value="C1.7:_P-type_atpase_like"/>
    <property type="match status" value="1"/>
</dbReference>
<dbReference type="SUPFAM" id="SSF81653">
    <property type="entry name" value="Calcium ATPase, transduction domain A"/>
    <property type="match status" value="1"/>
</dbReference>
<evidence type="ECO:0000256" key="7">
    <source>
        <dbReference type="ARBA" id="ARBA00022741"/>
    </source>
</evidence>
<dbReference type="GO" id="GO:0005388">
    <property type="term" value="F:P-type calcium transporter activity"/>
    <property type="evidence" value="ECO:0007669"/>
    <property type="project" value="UniProtKB-EC"/>
</dbReference>
<dbReference type="FunFam" id="2.70.150.10:FF:000016">
    <property type="entry name" value="Calcium-transporting P-type ATPase putative"/>
    <property type="match status" value="1"/>
</dbReference>
<keyword evidence="8" id="KW-0067">ATP-binding</keyword>
<dbReference type="SMART" id="SM00831">
    <property type="entry name" value="Cation_ATPase_N"/>
    <property type="match status" value="1"/>
</dbReference>
<evidence type="ECO:0000256" key="10">
    <source>
        <dbReference type="ARBA" id="ARBA00022967"/>
    </source>
</evidence>
<dbReference type="SUPFAM" id="SSF81665">
    <property type="entry name" value="Calcium ATPase, transmembrane domain M"/>
    <property type="match status" value="1"/>
</dbReference>
<sequence length="868" mass="95301">MNYKKSNIKKIKEYYKTSASEGLNKKQVTAHRAKYGSNVFQEAKEKSIFQKLLKHLLEVMNLVLIIVSVPAFYLSMDTGNFTKPIVILLIVVINVIVAHMQEERAETALSALKKLSAPNSTVIREGKLSTIPSEQLVVGDLLQLSAGEQVGADVRLLSANSLQVDESSLTGESEPIEKDASREILEDVPLGDQVNMVFSGTNVLNGTAQGIVVATGMKSQMGQIAQLLEDQVKGKTPLQKRIDSLAKRLAAIAFGAGAIIFIVNLLHGGIPFSENMMTAVILGIAAVPETLPVIVTLSLVYGVENMAYKKAIIRNIPAVETLGNASVIASDKTGTLTQNQMTIQRLWVQGEDIWHKDQLSDKEKDLIYKFGLVSNATAVKDEGKWVTHGDPTETAIINFLIAHNSYHPDKNPPRLLELPFDSTRKKMTVVVPNESGGYLVITKGAFDRLVPNHFSKAHNIHDTFAENALRVLALSYKVIEEIPENHQSLEEDQTFLGIIGMIDPPRPESKHAVAEARTAGIIPVMITGDHALTAKAIAQELDIYREGDLVVDGITLANMTDEDLKEKIEKISVYARVSPEDKLRIVKAWQDKKHIVAMTGDGVNDAPSLRAADVGTAMGIAGTEVAKNASDIILADDNFATIVSAIAEGRRVYINIKRTIYYLLSANVAEILIMLFGAIIGWGLPLTGMQLLYINVLADGIPGFGLSRETSDKYIMKKPPIDVNESLFSRGVSQRILTSSTTFIIISLIGFYLGRFVEIAGTTPSMQVGQSMTFLVLALASTYHIFNARSNDSIFKDGLYSNKTIFWTTIISLIITFVFTLTPLRTFIDVVPLTTTHWLIAILLSLMIFIVIEIEKFIIKKLNKTFLA</sequence>
<gene>
    <name evidence="16" type="ORF">BZZ03_09900</name>
</gene>
<dbReference type="Pfam" id="PF00122">
    <property type="entry name" value="E1-E2_ATPase"/>
    <property type="match status" value="1"/>
</dbReference>
<dbReference type="PANTHER" id="PTHR24093">
    <property type="entry name" value="CATION TRANSPORTING ATPASE"/>
    <property type="match status" value="1"/>
</dbReference>
<dbReference type="SFLD" id="SFLDS00003">
    <property type="entry name" value="Haloacid_Dehalogenase"/>
    <property type="match status" value="1"/>
</dbReference>
<feature type="transmembrane region" description="Helical" evidence="14">
    <location>
        <begin position="249"/>
        <end position="270"/>
    </location>
</feature>
<evidence type="ECO:0000256" key="8">
    <source>
        <dbReference type="ARBA" id="ARBA00022840"/>
    </source>
</evidence>
<dbReference type="EC" id="7.2.2.10" evidence="2"/>
<evidence type="ECO:0000313" key="16">
    <source>
        <dbReference type="EMBL" id="OUK03694.1"/>
    </source>
</evidence>
<keyword evidence="4" id="KW-0106">Calcium</keyword>
<evidence type="ECO:0000256" key="3">
    <source>
        <dbReference type="ARBA" id="ARBA00022475"/>
    </source>
</evidence>
<keyword evidence="11 14" id="KW-1133">Transmembrane helix</keyword>
<keyword evidence="4" id="KW-0813">Transport</keyword>
<feature type="domain" description="Cation-transporting P-type ATPase N-terminal" evidence="15">
    <location>
        <begin position="2"/>
        <end position="76"/>
    </location>
</feature>
<keyword evidence="5 14" id="KW-0812">Transmembrane</keyword>
<feature type="transmembrane region" description="Helical" evidence="14">
    <location>
        <begin position="805"/>
        <end position="824"/>
    </location>
</feature>
<evidence type="ECO:0000256" key="12">
    <source>
        <dbReference type="ARBA" id="ARBA00023136"/>
    </source>
</evidence>
<evidence type="ECO:0000256" key="4">
    <source>
        <dbReference type="ARBA" id="ARBA00022568"/>
    </source>
</evidence>
<keyword evidence="9" id="KW-0460">Magnesium</keyword>
<dbReference type="PROSITE" id="PS00154">
    <property type="entry name" value="ATPASE_E1_E2"/>
    <property type="match status" value="1"/>
</dbReference>
<dbReference type="SUPFAM" id="SSF81660">
    <property type="entry name" value="Metal cation-transporting ATPase, ATP-binding domain N"/>
    <property type="match status" value="1"/>
</dbReference>
<dbReference type="Pfam" id="PF00702">
    <property type="entry name" value="Hydrolase"/>
    <property type="match status" value="1"/>
</dbReference>
<evidence type="ECO:0000256" key="11">
    <source>
        <dbReference type="ARBA" id="ARBA00022989"/>
    </source>
</evidence>
<dbReference type="InterPro" id="IPR059000">
    <property type="entry name" value="ATPase_P-type_domA"/>
</dbReference>
<dbReference type="InterPro" id="IPR044492">
    <property type="entry name" value="P_typ_ATPase_HD_dom"/>
</dbReference>
<dbReference type="GO" id="GO:0016887">
    <property type="term" value="F:ATP hydrolysis activity"/>
    <property type="evidence" value="ECO:0007669"/>
    <property type="project" value="InterPro"/>
</dbReference>
<comment type="subcellular location">
    <subcellularLocation>
        <location evidence="1">Cell membrane</location>
        <topology evidence="1">Multi-pass membrane protein</topology>
    </subcellularLocation>
</comment>
<dbReference type="InterPro" id="IPR001757">
    <property type="entry name" value="P_typ_ATPase"/>
</dbReference>
<dbReference type="InterPro" id="IPR018303">
    <property type="entry name" value="ATPase_P-typ_P_site"/>
</dbReference>
<dbReference type="RefSeq" id="WP_086583187.1">
    <property type="nucleotide sequence ID" value="NZ_MUIZ01000007.1"/>
</dbReference>
<feature type="transmembrane region" description="Helical" evidence="14">
    <location>
        <begin position="81"/>
        <end position="100"/>
    </location>
</feature>
<dbReference type="SUPFAM" id="SSF56784">
    <property type="entry name" value="HAD-like"/>
    <property type="match status" value="1"/>
</dbReference>
<dbReference type="EMBL" id="MUIZ01000007">
    <property type="protein sequence ID" value="OUK03694.1"/>
    <property type="molecule type" value="Genomic_DNA"/>
</dbReference>
<dbReference type="Gene3D" id="1.20.1110.10">
    <property type="entry name" value="Calcium-transporting ATPase, transmembrane domain"/>
    <property type="match status" value="1"/>
</dbReference>
<dbReference type="InterPro" id="IPR008250">
    <property type="entry name" value="ATPase_P-typ_transduc_dom_A_sf"/>
</dbReference>
<dbReference type="SFLD" id="SFLDF00027">
    <property type="entry name" value="p-type_atpase"/>
    <property type="match status" value="1"/>
</dbReference>
<evidence type="ECO:0000259" key="15">
    <source>
        <dbReference type="SMART" id="SM00831"/>
    </source>
</evidence>
<name>A0A252CAW4_9LACT</name>
<dbReference type="GO" id="GO:0005524">
    <property type="term" value="F:ATP binding"/>
    <property type="evidence" value="ECO:0007669"/>
    <property type="project" value="UniProtKB-KW"/>
</dbReference>
<dbReference type="PANTHER" id="PTHR24093:SF506">
    <property type="entry name" value="CATION-TRANSPORTING ATPASE PMA1"/>
    <property type="match status" value="1"/>
</dbReference>
<keyword evidence="4" id="KW-0406">Ion transport</keyword>
<evidence type="ECO:0000256" key="13">
    <source>
        <dbReference type="ARBA" id="ARBA00048694"/>
    </source>
</evidence>
<feature type="transmembrane region" description="Helical" evidence="14">
    <location>
        <begin position="690"/>
        <end position="707"/>
    </location>
</feature>
<dbReference type="GO" id="GO:0005886">
    <property type="term" value="C:plasma membrane"/>
    <property type="evidence" value="ECO:0007669"/>
    <property type="project" value="UniProtKB-SubCell"/>
</dbReference>
<dbReference type="Gene3D" id="3.40.50.1000">
    <property type="entry name" value="HAD superfamily/HAD-like"/>
    <property type="match status" value="1"/>
</dbReference>
<feature type="transmembrane region" description="Helical" evidence="14">
    <location>
        <begin position="56"/>
        <end position="75"/>
    </location>
</feature>
<dbReference type="InterPro" id="IPR023298">
    <property type="entry name" value="ATPase_P-typ_TM_dom_sf"/>
</dbReference>
<proteinExistence type="predicted"/>
<evidence type="ECO:0000256" key="9">
    <source>
        <dbReference type="ARBA" id="ARBA00022842"/>
    </source>
</evidence>
<evidence type="ECO:0000256" key="5">
    <source>
        <dbReference type="ARBA" id="ARBA00022692"/>
    </source>
</evidence>
<evidence type="ECO:0000256" key="14">
    <source>
        <dbReference type="SAM" id="Phobius"/>
    </source>
</evidence>
<evidence type="ECO:0000256" key="6">
    <source>
        <dbReference type="ARBA" id="ARBA00022723"/>
    </source>
</evidence>
<feature type="transmembrane region" description="Helical" evidence="14">
    <location>
        <begin position="836"/>
        <end position="854"/>
    </location>
</feature>
<dbReference type="Pfam" id="PF00690">
    <property type="entry name" value="Cation_ATPase_N"/>
    <property type="match status" value="1"/>
</dbReference>
<keyword evidence="7" id="KW-0547">Nucleotide-binding</keyword>
<dbReference type="Gene3D" id="2.70.150.10">
    <property type="entry name" value="Calcium-transporting ATPase, cytoplasmic transduction domain A"/>
    <property type="match status" value="1"/>
</dbReference>
<keyword evidence="6" id="KW-0479">Metal-binding</keyword>
<accession>A0A252CAW4</accession>
<dbReference type="AlphaFoldDB" id="A0A252CAW4"/>
<protein>
    <recommendedName>
        <fullName evidence="2">P-type Ca(2+) transporter</fullName>
        <ecNumber evidence="2">7.2.2.10</ecNumber>
    </recommendedName>
</protein>
<keyword evidence="3" id="KW-1003">Cell membrane</keyword>
<comment type="caution">
    <text evidence="16">The sequence shown here is derived from an EMBL/GenBank/DDBJ whole genome shotgun (WGS) entry which is preliminary data.</text>
</comment>
<organism evidence="16 17">
    <name type="scientific">Lactococcus petauri</name>
    <dbReference type="NCBI Taxonomy" id="1940789"/>
    <lineage>
        <taxon>Bacteria</taxon>
        <taxon>Bacillati</taxon>
        <taxon>Bacillota</taxon>
        <taxon>Bacilli</taxon>
        <taxon>Lactobacillales</taxon>
        <taxon>Streptococcaceae</taxon>
        <taxon>Lactococcus</taxon>
    </lineage>
</organism>
<dbReference type="GO" id="GO:0046872">
    <property type="term" value="F:metal ion binding"/>
    <property type="evidence" value="ECO:0007669"/>
    <property type="project" value="UniProtKB-KW"/>
</dbReference>
<dbReference type="InterPro" id="IPR004014">
    <property type="entry name" value="ATPase_P-typ_cation-transptr_N"/>
</dbReference>
<evidence type="ECO:0000256" key="1">
    <source>
        <dbReference type="ARBA" id="ARBA00004651"/>
    </source>
</evidence>